<dbReference type="CDD" id="cd16967">
    <property type="entry name" value="Alpha_kinase_eEF2K"/>
    <property type="match status" value="1"/>
</dbReference>
<comment type="activity regulation">
    <text evidence="6">Undergoes calcium/calmodulin-dependent intramolecular autophosphorylation, and this results in it becoming partially calcium/calmodulin-independent.</text>
</comment>
<evidence type="ECO:0000256" key="2">
    <source>
        <dbReference type="ARBA" id="ARBA00022679"/>
    </source>
</evidence>
<dbReference type="Pfam" id="PF02816">
    <property type="entry name" value="Alpha_kinase"/>
    <property type="match status" value="1"/>
</dbReference>
<dbReference type="EC" id="2.7.11.20" evidence="6"/>
<dbReference type="InterPro" id="IPR004166">
    <property type="entry name" value="a-kinase_dom"/>
</dbReference>
<dbReference type="Gene3D" id="3.30.200.20">
    <property type="entry name" value="Phosphorylase Kinase, domain 1"/>
    <property type="match status" value="2"/>
</dbReference>
<dbReference type="InterPro" id="IPR011990">
    <property type="entry name" value="TPR-like_helical_dom_sf"/>
</dbReference>
<keyword evidence="2 6" id="KW-0808">Transferase</keyword>
<evidence type="ECO:0000259" key="7">
    <source>
        <dbReference type="PROSITE" id="PS51158"/>
    </source>
</evidence>
<dbReference type="AlphaFoldDB" id="A0AAV6VM89"/>
<dbReference type="Proteomes" id="UP000827092">
    <property type="component" value="Unassembled WGS sequence"/>
</dbReference>
<evidence type="ECO:0000313" key="9">
    <source>
        <dbReference type="Proteomes" id="UP000827092"/>
    </source>
</evidence>
<keyword evidence="9" id="KW-1185">Reference proteome</keyword>
<dbReference type="SMART" id="SM00811">
    <property type="entry name" value="Alpha_kinase"/>
    <property type="match status" value="1"/>
</dbReference>
<comment type="catalytic activity">
    <reaction evidence="6">
        <text>[translation elongation factor 2] + ATP = [translation elongation factor 2]-phosphate + ADP + H(+)</text>
        <dbReference type="Rhea" id="RHEA:21436"/>
        <dbReference type="Rhea" id="RHEA-COMP:11268"/>
        <dbReference type="Rhea" id="RHEA-COMP:11269"/>
        <dbReference type="ChEBI" id="CHEBI:15378"/>
        <dbReference type="ChEBI" id="CHEBI:30616"/>
        <dbReference type="ChEBI" id="CHEBI:43176"/>
        <dbReference type="ChEBI" id="CHEBI:68546"/>
        <dbReference type="ChEBI" id="CHEBI:456216"/>
        <dbReference type="EC" id="2.7.11.20"/>
    </reaction>
</comment>
<evidence type="ECO:0000256" key="4">
    <source>
        <dbReference type="ARBA" id="ARBA00022777"/>
    </source>
</evidence>
<reference evidence="8 9" key="1">
    <citation type="journal article" date="2022" name="Nat. Ecol. Evol.">
        <title>A masculinizing supergene underlies an exaggerated male reproductive morph in a spider.</title>
        <authorList>
            <person name="Hendrickx F."/>
            <person name="De Corte Z."/>
            <person name="Sonet G."/>
            <person name="Van Belleghem S.M."/>
            <person name="Kostlbacher S."/>
            <person name="Vangestel C."/>
        </authorList>
    </citation>
    <scope>NUCLEOTIDE SEQUENCE [LARGE SCALE GENOMIC DNA]</scope>
    <source>
        <strain evidence="8">W744_W776</strain>
    </source>
</reference>
<evidence type="ECO:0000256" key="1">
    <source>
        <dbReference type="ARBA" id="ARBA00022527"/>
    </source>
</evidence>
<dbReference type="PROSITE" id="PS51158">
    <property type="entry name" value="ALPHA_KINASE"/>
    <property type="match status" value="1"/>
</dbReference>
<dbReference type="SUPFAM" id="SSF56112">
    <property type="entry name" value="Protein kinase-like (PK-like)"/>
    <property type="match status" value="1"/>
</dbReference>
<keyword evidence="6" id="KW-0112">Calmodulin-binding</keyword>
<dbReference type="GO" id="GO:0005524">
    <property type="term" value="F:ATP binding"/>
    <property type="evidence" value="ECO:0007669"/>
    <property type="project" value="UniProtKB-UniRule"/>
</dbReference>
<feature type="domain" description="Alpha-type protein kinase" evidence="7">
    <location>
        <begin position="76"/>
        <end position="286"/>
    </location>
</feature>
<evidence type="ECO:0000313" key="8">
    <source>
        <dbReference type="EMBL" id="KAG8197659.1"/>
    </source>
</evidence>
<dbReference type="InterPro" id="IPR011009">
    <property type="entry name" value="Kinase-like_dom_sf"/>
</dbReference>
<keyword evidence="1 6" id="KW-0723">Serine/threonine-protein kinase</keyword>
<accession>A0AAV6VM89</accession>
<dbReference type="GO" id="GO:0005516">
    <property type="term" value="F:calmodulin binding"/>
    <property type="evidence" value="ECO:0007669"/>
    <property type="project" value="UniProtKB-UniRule"/>
</dbReference>
<dbReference type="InterPro" id="IPR017400">
    <property type="entry name" value="eEF-2K"/>
</dbReference>
<dbReference type="PIRSF" id="PIRSF038139">
    <property type="entry name" value="Elongation_factor_2_kinase"/>
    <property type="match status" value="1"/>
</dbReference>
<dbReference type="Pfam" id="PF08238">
    <property type="entry name" value="Sel1"/>
    <property type="match status" value="3"/>
</dbReference>
<sequence length="646" mass="73776">MMDEEQFEMELQALHLVDNNFTNGENHQEEDSDKVSHHAMVTNHWKEAAKKALHLSDPWEEFHLEKLETEVVHRYRFNAMRQTWIKDEVLVKIAKEPFGHGAMRCCFRLKKLSTFCHRQNWRSASNYVAKRYMEDVDRSVYFEDVKLQIDAKLWGEEYNRHNPPKKVDIFQMSVIEFFQRPGKPLYHIEHYIEGDYIKYNSNSGFISCEKIRLTPQAFSHFTFERSGHELIVVDIQGVGDLYTDPQIHTSSGMGYGDGNLGTRGMALFFYSHTCNDICQSLGLSPFDLASTELLKNKKVATLQMSCKTRIRGTEDICISPSDKECGHWKDYFRARSMSGSSPTTGSFMSESSDSMQSGREYEDEEDAGFGDHFFHFGGNSGDSGMGSAGKKKRSRCESECCETDENELVEFAELVARRSRPSCVLNEQQLLELQNDNDRHFFSNSVLGQIHLDLAKYHEIGRFTSDVNDYDQDAAFYHLEQAAKCGNLDAINVLAKLYLQIPHDVLATVSVKESTENIDIGMDYMKQAACVGDRAAMIYLAKCHDSGDNVSKKNWREAVYWYEKAIRTEEIDEGGEYDACIDDPTYELLSRQAALYKQGGHELQKDPTKAGDLFNLAAETAMACMKGKLANKYYMLAEEAYAEAED</sequence>
<dbReference type="EMBL" id="JAFNEN010000052">
    <property type="protein sequence ID" value="KAG8197659.1"/>
    <property type="molecule type" value="Genomic_DNA"/>
</dbReference>
<dbReference type="InterPro" id="IPR047588">
    <property type="entry name" value="eEF2K_a_kinase_dom"/>
</dbReference>
<evidence type="ECO:0000256" key="3">
    <source>
        <dbReference type="ARBA" id="ARBA00022741"/>
    </source>
</evidence>
<proteinExistence type="inferred from homology"/>
<dbReference type="InterPro" id="IPR051852">
    <property type="entry name" value="Alpha-type_PK"/>
</dbReference>
<dbReference type="Gene3D" id="1.25.40.10">
    <property type="entry name" value="Tetratricopeptide repeat domain"/>
    <property type="match status" value="1"/>
</dbReference>
<comment type="subunit">
    <text evidence="6">Monomer or homodimer.</text>
</comment>
<protein>
    <recommendedName>
        <fullName evidence="6">Eukaryotic elongation factor 2 kinase</fullName>
        <ecNumber evidence="6">2.7.11.20</ecNumber>
    </recommendedName>
</protein>
<name>A0AAV6VM89_9ARAC</name>
<dbReference type="FunFam" id="3.30.200.20:FF:000230">
    <property type="entry name" value="Eukaryotic elongation factor 2 kinase"/>
    <property type="match status" value="1"/>
</dbReference>
<organism evidence="8 9">
    <name type="scientific">Oedothorax gibbosus</name>
    <dbReference type="NCBI Taxonomy" id="931172"/>
    <lineage>
        <taxon>Eukaryota</taxon>
        <taxon>Metazoa</taxon>
        <taxon>Ecdysozoa</taxon>
        <taxon>Arthropoda</taxon>
        <taxon>Chelicerata</taxon>
        <taxon>Arachnida</taxon>
        <taxon>Araneae</taxon>
        <taxon>Araneomorphae</taxon>
        <taxon>Entelegynae</taxon>
        <taxon>Araneoidea</taxon>
        <taxon>Linyphiidae</taxon>
        <taxon>Erigoninae</taxon>
        <taxon>Oedothorax</taxon>
    </lineage>
</organism>
<evidence type="ECO:0000256" key="5">
    <source>
        <dbReference type="ARBA" id="ARBA00022840"/>
    </source>
</evidence>
<dbReference type="GO" id="GO:1903013">
    <property type="term" value="P:response to differentiation-inducing factor 1"/>
    <property type="evidence" value="ECO:0007669"/>
    <property type="project" value="TreeGrafter"/>
</dbReference>
<dbReference type="PANTHER" id="PTHR45992:SF2">
    <property type="entry name" value="EUKARYOTIC ELONGATION FACTOR 2 KINASE"/>
    <property type="match status" value="1"/>
</dbReference>
<comment type="caution">
    <text evidence="8">The sequence shown here is derived from an EMBL/GenBank/DDBJ whole genome shotgun (WGS) entry which is preliminary data.</text>
</comment>
<dbReference type="SMART" id="SM00671">
    <property type="entry name" value="SEL1"/>
    <property type="match status" value="2"/>
</dbReference>
<dbReference type="PANTHER" id="PTHR45992">
    <property type="entry name" value="EUKARYOTIC ELONGATION FACTOR 2 KINASE-RELATED"/>
    <property type="match status" value="1"/>
</dbReference>
<dbReference type="SUPFAM" id="SSF81901">
    <property type="entry name" value="HCP-like"/>
    <property type="match status" value="1"/>
</dbReference>
<dbReference type="InterPro" id="IPR006597">
    <property type="entry name" value="Sel1-like"/>
</dbReference>
<evidence type="ECO:0000256" key="6">
    <source>
        <dbReference type="PIRNR" id="PIRNR038139"/>
    </source>
</evidence>
<dbReference type="GO" id="GO:0031037">
    <property type="term" value="P:myosin II filament disassembly"/>
    <property type="evidence" value="ECO:0007669"/>
    <property type="project" value="TreeGrafter"/>
</dbReference>
<keyword evidence="4 6" id="KW-0418">Kinase</keyword>
<dbReference type="Gene3D" id="3.20.200.10">
    <property type="entry name" value="MHCK/EF2 kinase"/>
    <property type="match status" value="1"/>
</dbReference>
<dbReference type="GO" id="GO:0004686">
    <property type="term" value="F:elongation factor-2 kinase activity"/>
    <property type="evidence" value="ECO:0007669"/>
    <property type="project" value="UniProtKB-UniRule"/>
</dbReference>
<comment type="similarity">
    <text evidence="6">Belongs to the protein kinase superfamily. Alpha-type protein kinase family.</text>
</comment>
<gene>
    <name evidence="8" type="ORF">JTE90_001588</name>
</gene>
<keyword evidence="3 6" id="KW-0547">Nucleotide-binding</keyword>
<keyword evidence="6" id="KW-0106">Calcium</keyword>
<dbReference type="GO" id="GO:0005509">
    <property type="term" value="F:calcium ion binding"/>
    <property type="evidence" value="ECO:0007669"/>
    <property type="project" value="UniProtKB-UniRule"/>
</dbReference>
<keyword evidence="5 6" id="KW-0067">ATP-binding</keyword>
<dbReference type="FunFam" id="3.20.200.10:FF:000002">
    <property type="entry name" value="Eukaryotic elongation factor 2 kinase"/>
    <property type="match status" value="1"/>
</dbReference>